<dbReference type="OrthoDB" id="966148at2"/>
<feature type="domain" description="Co-chaperone DjlA N-terminal" evidence="2">
    <location>
        <begin position="17"/>
        <end position="124"/>
    </location>
</feature>
<accession>A0A1H9YR91</accession>
<evidence type="ECO:0000259" key="2">
    <source>
        <dbReference type="Pfam" id="PF05099"/>
    </source>
</evidence>
<dbReference type="Gene3D" id="1.10.3680.10">
    <property type="entry name" value="TerB-like"/>
    <property type="match status" value="1"/>
</dbReference>
<evidence type="ECO:0000256" key="1">
    <source>
        <dbReference type="SAM" id="MobiDB-lite"/>
    </source>
</evidence>
<sequence length="299" mass="29805">MNDSQLLQNYSDQEKAAYLSVIASLASADREASAPEIEFLQQLAHQAGLSGAATQQVLGAAKDANNQTVKNNLDALRSSDLRFSLVTDLISFARADGAYSNTEEEMVNKISQYLGINQQQQQALEQVVDQAANVPHDASDPAKQSFLGGIGDKLESAGIPKNALMAGLLGIVAPMVISKVMGGRGQSSGGGGGMLGGSMGGLLGGAAQSGMGGLLGGLLGGGLLSGVMGGGNQQQEQYGNYPQQGTHTGSGGLGSLMSVLGGLGGQPNSQPRSSGGGGLGGLMSGGMGSLLGGLLGGGR</sequence>
<organism evidence="3 4">
    <name type="scientific">Hymenobacter actinosclerus</name>
    <dbReference type="NCBI Taxonomy" id="82805"/>
    <lineage>
        <taxon>Bacteria</taxon>
        <taxon>Pseudomonadati</taxon>
        <taxon>Bacteroidota</taxon>
        <taxon>Cytophagia</taxon>
        <taxon>Cytophagales</taxon>
        <taxon>Hymenobacteraceae</taxon>
        <taxon>Hymenobacter</taxon>
    </lineage>
</organism>
<dbReference type="RefSeq" id="WP_092767154.1">
    <property type="nucleotide sequence ID" value="NZ_FOHS01000001.1"/>
</dbReference>
<reference evidence="4" key="1">
    <citation type="submission" date="2016-10" db="EMBL/GenBank/DDBJ databases">
        <authorList>
            <person name="Varghese N."/>
            <person name="Submissions S."/>
        </authorList>
    </citation>
    <scope>NUCLEOTIDE SEQUENCE [LARGE SCALE GENOMIC DNA]</scope>
    <source>
        <strain evidence="4">DSM 15310</strain>
    </source>
</reference>
<keyword evidence="4" id="KW-1185">Reference proteome</keyword>
<proteinExistence type="predicted"/>
<dbReference type="SUPFAM" id="SSF158682">
    <property type="entry name" value="TerB-like"/>
    <property type="match status" value="1"/>
</dbReference>
<dbReference type="AlphaFoldDB" id="A0A1H9YR91"/>
<name>A0A1H9YR91_9BACT</name>
<gene>
    <name evidence="3" type="ORF">SAMN04487998_0057</name>
</gene>
<dbReference type="Proteomes" id="UP000198697">
    <property type="component" value="Unassembled WGS sequence"/>
</dbReference>
<dbReference type="Pfam" id="PF05099">
    <property type="entry name" value="TerB"/>
    <property type="match status" value="1"/>
</dbReference>
<dbReference type="EMBL" id="FOHS01000001">
    <property type="protein sequence ID" value="SES71663.1"/>
    <property type="molecule type" value="Genomic_DNA"/>
</dbReference>
<dbReference type="InterPro" id="IPR029024">
    <property type="entry name" value="TerB-like"/>
</dbReference>
<feature type="region of interest" description="Disordered" evidence="1">
    <location>
        <begin position="260"/>
        <end position="281"/>
    </location>
</feature>
<dbReference type="CDD" id="cd07177">
    <property type="entry name" value="terB_like"/>
    <property type="match status" value="1"/>
</dbReference>
<evidence type="ECO:0000313" key="4">
    <source>
        <dbReference type="Proteomes" id="UP000198697"/>
    </source>
</evidence>
<protein>
    <submittedName>
        <fullName evidence="3">Uncharacterized conserved protein, tellurite resistance protein B (TerB) family</fullName>
    </submittedName>
</protein>
<dbReference type="InterPro" id="IPR007791">
    <property type="entry name" value="DjlA_N"/>
</dbReference>
<dbReference type="STRING" id="82805.SAMN04487998_0057"/>
<evidence type="ECO:0000313" key="3">
    <source>
        <dbReference type="EMBL" id="SES71663.1"/>
    </source>
</evidence>